<dbReference type="GO" id="GO:0015031">
    <property type="term" value="P:protein transport"/>
    <property type="evidence" value="ECO:0007669"/>
    <property type="project" value="UniProtKB-KW"/>
</dbReference>
<dbReference type="PANTHER" id="PTHR22601">
    <property type="entry name" value="ISP4 LIKE PROTEIN"/>
    <property type="match status" value="1"/>
</dbReference>
<dbReference type="GO" id="GO:0035673">
    <property type="term" value="F:oligopeptide transmembrane transporter activity"/>
    <property type="evidence" value="ECO:0007669"/>
    <property type="project" value="InterPro"/>
</dbReference>
<sequence>MPWYMLFLAVIIASIFLLPNAIMKAVTNLGHYMKIPPRIMFATQTVATIVADFVKFLTTIYLINTVPNICTMKNIEWTCPSLTSLYSGSVIWGAVGN</sequence>
<keyword evidence="6 8" id="KW-1133">Transmembrane helix</keyword>
<reference evidence="9" key="1">
    <citation type="submission" date="2021-02" db="EMBL/GenBank/DDBJ databases">
        <authorList>
            <person name="Nowell W R."/>
        </authorList>
    </citation>
    <scope>NUCLEOTIDE SEQUENCE</scope>
</reference>
<accession>A0A814E5G3</accession>
<keyword evidence="3 8" id="KW-0812">Transmembrane</keyword>
<keyword evidence="4" id="KW-0571">Peptide transport</keyword>
<evidence type="ECO:0000256" key="7">
    <source>
        <dbReference type="ARBA" id="ARBA00023136"/>
    </source>
</evidence>
<keyword evidence="2" id="KW-0813">Transport</keyword>
<evidence type="ECO:0000313" key="9">
    <source>
        <dbReference type="EMBL" id="CAF0964562.1"/>
    </source>
</evidence>
<evidence type="ECO:0000256" key="1">
    <source>
        <dbReference type="ARBA" id="ARBA00004141"/>
    </source>
</evidence>
<evidence type="ECO:0000256" key="5">
    <source>
        <dbReference type="ARBA" id="ARBA00022927"/>
    </source>
</evidence>
<evidence type="ECO:0000256" key="6">
    <source>
        <dbReference type="ARBA" id="ARBA00022989"/>
    </source>
</evidence>
<dbReference type="AlphaFoldDB" id="A0A814E5G3"/>
<dbReference type="InterPro" id="IPR004813">
    <property type="entry name" value="OPT"/>
</dbReference>
<gene>
    <name evidence="9" type="ORF">SEV965_LOCUS8916</name>
</gene>
<dbReference type="EMBL" id="CAJNOU010000337">
    <property type="protein sequence ID" value="CAF0964562.1"/>
    <property type="molecule type" value="Genomic_DNA"/>
</dbReference>
<dbReference type="Pfam" id="PF03169">
    <property type="entry name" value="OPT"/>
    <property type="match status" value="1"/>
</dbReference>
<name>A0A814E5G3_9BILA</name>
<evidence type="ECO:0000313" key="10">
    <source>
        <dbReference type="Proteomes" id="UP000663889"/>
    </source>
</evidence>
<evidence type="ECO:0000256" key="4">
    <source>
        <dbReference type="ARBA" id="ARBA00022856"/>
    </source>
</evidence>
<evidence type="ECO:0000256" key="8">
    <source>
        <dbReference type="SAM" id="Phobius"/>
    </source>
</evidence>
<keyword evidence="5" id="KW-0653">Protein transport</keyword>
<comment type="caution">
    <text evidence="9">The sequence shown here is derived from an EMBL/GenBank/DDBJ whole genome shotgun (WGS) entry which is preliminary data.</text>
</comment>
<dbReference type="GO" id="GO:0016020">
    <property type="term" value="C:membrane"/>
    <property type="evidence" value="ECO:0007669"/>
    <property type="project" value="UniProtKB-SubCell"/>
</dbReference>
<evidence type="ECO:0000256" key="3">
    <source>
        <dbReference type="ARBA" id="ARBA00022692"/>
    </source>
</evidence>
<feature type="transmembrane region" description="Helical" evidence="8">
    <location>
        <begin position="39"/>
        <end position="63"/>
    </location>
</feature>
<proteinExistence type="predicted"/>
<dbReference type="InterPro" id="IPR004648">
    <property type="entry name" value="Oligpept_transpt"/>
</dbReference>
<organism evidence="9 10">
    <name type="scientific">Rotaria sordida</name>
    <dbReference type="NCBI Taxonomy" id="392033"/>
    <lineage>
        <taxon>Eukaryota</taxon>
        <taxon>Metazoa</taxon>
        <taxon>Spiralia</taxon>
        <taxon>Gnathifera</taxon>
        <taxon>Rotifera</taxon>
        <taxon>Eurotatoria</taxon>
        <taxon>Bdelloidea</taxon>
        <taxon>Philodinida</taxon>
        <taxon>Philodinidae</taxon>
        <taxon>Rotaria</taxon>
    </lineage>
</organism>
<evidence type="ECO:0000256" key="2">
    <source>
        <dbReference type="ARBA" id="ARBA00022448"/>
    </source>
</evidence>
<dbReference type="Proteomes" id="UP000663889">
    <property type="component" value="Unassembled WGS sequence"/>
</dbReference>
<protein>
    <submittedName>
        <fullName evidence="9">Uncharacterized protein</fullName>
    </submittedName>
</protein>
<comment type="subcellular location">
    <subcellularLocation>
        <location evidence="1">Membrane</location>
        <topology evidence="1">Multi-pass membrane protein</topology>
    </subcellularLocation>
</comment>
<keyword evidence="7 8" id="KW-0472">Membrane</keyword>